<dbReference type="RefSeq" id="WP_281246312.1">
    <property type="nucleotide sequence ID" value="NZ_FNRQ01000003.1"/>
</dbReference>
<protein>
    <submittedName>
        <fullName evidence="1">Uncharacterized protein</fullName>
    </submittedName>
</protein>
<evidence type="ECO:0000313" key="2">
    <source>
        <dbReference type="Proteomes" id="UP000198638"/>
    </source>
</evidence>
<dbReference type="STRING" id="83784.SAMN05192564_103399"/>
<organism evidence="1 2">
    <name type="scientific">Paraburkholderia sartisoli</name>
    <dbReference type="NCBI Taxonomy" id="83784"/>
    <lineage>
        <taxon>Bacteria</taxon>
        <taxon>Pseudomonadati</taxon>
        <taxon>Pseudomonadota</taxon>
        <taxon>Betaproteobacteria</taxon>
        <taxon>Burkholderiales</taxon>
        <taxon>Burkholderiaceae</taxon>
        <taxon>Paraburkholderia</taxon>
    </lineage>
</organism>
<dbReference type="Proteomes" id="UP000198638">
    <property type="component" value="Unassembled WGS sequence"/>
</dbReference>
<proteinExistence type="predicted"/>
<sequence>MKRKTIGIEALSLLAHVLIEAIAGIDDPRHPVTGRHPAGLARSS</sequence>
<name>A0A1H4EJZ4_9BURK</name>
<dbReference type="EMBL" id="FNRQ01000003">
    <property type="protein sequence ID" value="SEA84910.1"/>
    <property type="molecule type" value="Genomic_DNA"/>
</dbReference>
<evidence type="ECO:0000313" key="1">
    <source>
        <dbReference type="EMBL" id="SEA84910.1"/>
    </source>
</evidence>
<dbReference type="AlphaFoldDB" id="A0A1H4EJZ4"/>
<reference evidence="2" key="1">
    <citation type="submission" date="2016-10" db="EMBL/GenBank/DDBJ databases">
        <authorList>
            <person name="Varghese N."/>
            <person name="Submissions S."/>
        </authorList>
    </citation>
    <scope>NUCLEOTIDE SEQUENCE [LARGE SCALE GENOMIC DNA]</scope>
    <source>
        <strain evidence="2">LMG 24000</strain>
    </source>
</reference>
<gene>
    <name evidence="1" type="ORF">SAMN05192564_103399</name>
</gene>
<accession>A0A1H4EJZ4</accession>
<keyword evidence="2" id="KW-1185">Reference proteome</keyword>